<organism evidence="2 3">
    <name type="scientific">Tilletiaria anomala (strain ATCC 24038 / CBS 436.72 / UBC 951)</name>
    <dbReference type="NCBI Taxonomy" id="1037660"/>
    <lineage>
        <taxon>Eukaryota</taxon>
        <taxon>Fungi</taxon>
        <taxon>Dikarya</taxon>
        <taxon>Basidiomycota</taxon>
        <taxon>Ustilaginomycotina</taxon>
        <taxon>Exobasidiomycetes</taxon>
        <taxon>Georgefischeriales</taxon>
        <taxon>Tilletiariaceae</taxon>
        <taxon>Tilletiaria</taxon>
    </lineage>
</organism>
<dbReference type="STRING" id="1037660.A0A066VTB6"/>
<dbReference type="AlphaFoldDB" id="A0A066VTB6"/>
<dbReference type="HOGENOM" id="CLU_619918_0_0_1"/>
<sequence>MALVLFPCSALTALYSSEQRKRLCEKKIQRGPKESSRATITYRPMSDLLPDWLQPAALRRFSNQDKGECSSHYSLASRSRSPSDGLSVAEAGEYEPNASNAMISPRPPPPVLCTSTHARGDPNTLPPHFVTLPASSFTLGFVTGLYTSANRASLVFMAENAHRRPETVQGWYFYNKTKVDLFKYKKCYSYPSPSFSHFHRDPALFPPQNYKVLLAGAKGGLATGLRLSAWVTAFMALDEAFGAGRLSLANYVQQLRVERQYRRRRLQLERSRTGGTAELASQPPTLSLEETAMEALQASLESMRGIASGGTTSPDTLPPGIGYPLATYNTDEDLKHLEQLQSQGVQSVTYVTSADVKKLELPQFQDHLESTERGQMPQNVPWWSEAAWYQRQAVGGKWIDGRIPPPTSIRAISLGAVAGATMGALREAQMRLRESKLYDHAT</sequence>
<dbReference type="RefSeq" id="XP_013243019.1">
    <property type="nucleotide sequence ID" value="XM_013387565.1"/>
</dbReference>
<comment type="caution">
    <text evidence="2">The sequence shown here is derived from an EMBL/GenBank/DDBJ whole genome shotgun (WGS) entry which is preliminary data.</text>
</comment>
<evidence type="ECO:0000313" key="2">
    <source>
        <dbReference type="EMBL" id="KDN44952.1"/>
    </source>
</evidence>
<dbReference type="EMBL" id="JMSN01000046">
    <property type="protein sequence ID" value="KDN44952.1"/>
    <property type="molecule type" value="Genomic_DNA"/>
</dbReference>
<dbReference type="GeneID" id="25265662"/>
<evidence type="ECO:0000256" key="1">
    <source>
        <dbReference type="SAM" id="MobiDB-lite"/>
    </source>
</evidence>
<dbReference type="PANTHER" id="PTHR37852:SF1">
    <property type="entry name" value="HIG1 DOMAIN-CONTAINING PROTEIN"/>
    <property type="match status" value="1"/>
</dbReference>
<reference evidence="2 3" key="1">
    <citation type="submission" date="2014-05" db="EMBL/GenBank/DDBJ databases">
        <title>Draft genome sequence of a rare smut relative, Tilletiaria anomala UBC 951.</title>
        <authorList>
            <consortium name="DOE Joint Genome Institute"/>
            <person name="Toome M."/>
            <person name="Kuo A."/>
            <person name="Henrissat B."/>
            <person name="Lipzen A."/>
            <person name="Tritt A."/>
            <person name="Yoshinaga Y."/>
            <person name="Zane M."/>
            <person name="Barry K."/>
            <person name="Grigoriev I.V."/>
            <person name="Spatafora J.W."/>
            <person name="Aimea M.C."/>
        </authorList>
    </citation>
    <scope>NUCLEOTIDE SEQUENCE [LARGE SCALE GENOMIC DNA]</scope>
    <source>
        <strain evidence="2 3">UBC 951</strain>
    </source>
</reference>
<gene>
    <name evidence="2" type="ORF">K437DRAFT_263085</name>
</gene>
<name>A0A066VTB6_TILAU</name>
<dbReference type="PANTHER" id="PTHR37852">
    <property type="entry name" value="YALI0B21208P"/>
    <property type="match status" value="1"/>
</dbReference>
<keyword evidence="3" id="KW-1185">Reference proteome</keyword>
<protein>
    <submittedName>
        <fullName evidence="2">Uncharacterized protein</fullName>
    </submittedName>
</protein>
<dbReference type="Proteomes" id="UP000027361">
    <property type="component" value="Unassembled WGS sequence"/>
</dbReference>
<dbReference type="OrthoDB" id="5584028at2759"/>
<dbReference type="InParanoid" id="A0A066VTB6"/>
<proteinExistence type="predicted"/>
<feature type="region of interest" description="Disordered" evidence="1">
    <location>
        <begin position="98"/>
        <end position="118"/>
    </location>
</feature>
<accession>A0A066VTB6</accession>
<evidence type="ECO:0000313" key="3">
    <source>
        <dbReference type="Proteomes" id="UP000027361"/>
    </source>
</evidence>